<dbReference type="AlphaFoldDB" id="A0A0F8YJF7"/>
<dbReference type="InterPro" id="IPR003611">
    <property type="entry name" value="NUMOD3"/>
</dbReference>
<feature type="domain" description="Nuclease associated modular" evidence="1">
    <location>
        <begin position="98"/>
        <end position="129"/>
    </location>
</feature>
<organism evidence="2">
    <name type="scientific">marine sediment metagenome</name>
    <dbReference type="NCBI Taxonomy" id="412755"/>
    <lineage>
        <taxon>unclassified sequences</taxon>
        <taxon>metagenomes</taxon>
        <taxon>ecological metagenomes</taxon>
    </lineage>
</organism>
<sequence length="153" mass="18096">MWILNMDTYRKRRIAYLGQRSNAEQRNISWQFNYVTWIRKWYESGKITERGKKSKEYCMARIGDIGPYSYNNTKIITNNQNVRDSLIGNKRRLGIPNSRAARAKIGKSSRGNTHALGNKHTDEFKRKMSERMMGNKYASKKTKEKGYDLRTRF</sequence>
<reference evidence="2" key="1">
    <citation type="journal article" date="2015" name="Nature">
        <title>Complex archaea that bridge the gap between prokaryotes and eukaryotes.</title>
        <authorList>
            <person name="Spang A."/>
            <person name="Saw J.H."/>
            <person name="Jorgensen S.L."/>
            <person name="Zaremba-Niedzwiedzka K."/>
            <person name="Martijn J."/>
            <person name="Lind A.E."/>
            <person name="van Eijk R."/>
            <person name="Schleper C."/>
            <person name="Guy L."/>
            <person name="Ettema T.J."/>
        </authorList>
    </citation>
    <scope>NUCLEOTIDE SEQUENCE</scope>
</reference>
<accession>A0A0F8YJF7</accession>
<protein>
    <recommendedName>
        <fullName evidence="1">Nuclease associated modular domain-containing protein</fullName>
    </recommendedName>
</protein>
<gene>
    <name evidence="2" type="ORF">LCGC14_3086050</name>
</gene>
<name>A0A0F8YJF7_9ZZZZ</name>
<dbReference type="Pfam" id="PF07460">
    <property type="entry name" value="NUMOD3"/>
    <property type="match status" value="1"/>
</dbReference>
<comment type="caution">
    <text evidence="2">The sequence shown here is derived from an EMBL/GenBank/DDBJ whole genome shotgun (WGS) entry which is preliminary data.</text>
</comment>
<dbReference type="EMBL" id="LAZR01066059">
    <property type="protein sequence ID" value="KKK54309.1"/>
    <property type="molecule type" value="Genomic_DNA"/>
</dbReference>
<evidence type="ECO:0000259" key="1">
    <source>
        <dbReference type="Pfam" id="PF07460"/>
    </source>
</evidence>
<proteinExistence type="predicted"/>
<evidence type="ECO:0000313" key="2">
    <source>
        <dbReference type="EMBL" id="KKK54309.1"/>
    </source>
</evidence>
<dbReference type="GO" id="GO:0003677">
    <property type="term" value="F:DNA binding"/>
    <property type="evidence" value="ECO:0007669"/>
    <property type="project" value="InterPro"/>
</dbReference>